<sequence length="361" mass="38589">MTTVLWILVIAALALGIIALSWAISARRIATRAMKLAIKQGFSAPTTTCSNESSKRVVVIYNPMKIADLNEFRHVVTQRAQATGYEEPVFLETDQDSLGANQAKEAIRQEAGLVISAGGDGTLRIIAATLSESRIPLGILPLGTGNLLARNLNIPIDSLPRACEIAFTGKNTGVDLGILKTETEEEFPFLVMAGIGYDAEVMNRVSSKLKESIGWGAYVVSGIAASNKPPITMDVAFGDQSHPRTRKVNTLLFASCGELVGGIPLLPEANPHDGWLEILMLSVRGGLIGFLEVISGIFRDTLGVKKLTAGLVSKTDVIRTRTASAKVHGEPRMIQVDGDTVGSYREISASLDRGAVVVRIP</sequence>
<dbReference type="SUPFAM" id="SSF111331">
    <property type="entry name" value="NAD kinase/diacylglycerol kinase-like"/>
    <property type="match status" value="1"/>
</dbReference>
<name>A0AAJ1BB22_9ACTO</name>
<reference evidence="2" key="1">
    <citation type="submission" date="2022-01" db="EMBL/GenBank/DDBJ databases">
        <title>Collection of gut derived symbiotic bacterial strains cultured from healthy donors.</title>
        <authorList>
            <person name="Lin H."/>
            <person name="Kohout C."/>
            <person name="Waligurski E."/>
            <person name="Pamer E.G."/>
        </authorList>
    </citation>
    <scope>NUCLEOTIDE SEQUENCE</scope>
    <source>
        <strain evidence="2">DFI.7.46</strain>
    </source>
</reference>
<dbReference type="GO" id="GO:0016301">
    <property type="term" value="F:kinase activity"/>
    <property type="evidence" value="ECO:0007669"/>
    <property type="project" value="InterPro"/>
</dbReference>
<dbReference type="GO" id="GO:0019242">
    <property type="term" value="P:methylglyoxal biosynthetic process"/>
    <property type="evidence" value="ECO:0007669"/>
    <property type="project" value="InterPro"/>
</dbReference>
<dbReference type="PROSITE" id="PS50146">
    <property type="entry name" value="DAGK"/>
    <property type="match status" value="1"/>
</dbReference>
<dbReference type="RefSeq" id="WP_024058387.1">
    <property type="nucleotide sequence ID" value="NZ_JAGZVZ010000008.1"/>
</dbReference>
<proteinExistence type="predicted"/>
<dbReference type="Gene3D" id="3.40.50.10330">
    <property type="entry name" value="Probable inorganic polyphosphate/atp-NAD kinase, domain 1"/>
    <property type="match status" value="1"/>
</dbReference>
<feature type="domain" description="DAGKc" evidence="1">
    <location>
        <begin position="52"/>
        <end position="183"/>
    </location>
</feature>
<dbReference type="Gene3D" id="2.60.200.40">
    <property type="match status" value="1"/>
</dbReference>
<dbReference type="EMBL" id="JAKNHJ010000005">
    <property type="protein sequence ID" value="MCG4617623.1"/>
    <property type="molecule type" value="Genomic_DNA"/>
</dbReference>
<dbReference type="AlphaFoldDB" id="A0AAJ1BB22"/>
<evidence type="ECO:0000313" key="3">
    <source>
        <dbReference type="Proteomes" id="UP001200537"/>
    </source>
</evidence>
<protein>
    <recommendedName>
        <fullName evidence="1">DAGKc domain-containing protein</fullName>
    </recommendedName>
</protein>
<evidence type="ECO:0000259" key="1">
    <source>
        <dbReference type="PROSITE" id="PS50146"/>
    </source>
</evidence>
<evidence type="ECO:0000313" key="2">
    <source>
        <dbReference type="EMBL" id="MCG4617623.1"/>
    </source>
</evidence>
<dbReference type="GO" id="GO:0005829">
    <property type="term" value="C:cytosol"/>
    <property type="evidence" value="ECO:0007669"/>
    <property type="project" value="TreeGrafter"/>
</dbReference>
<dbReference type="InterPro" id="IPR017438">
    <property type="entry name" value="ATP-NAD_kinase_N"/>
</dbReference>
<organism evidence="2 3">
    <name type="scientific">Varibaculum cambriense</name>
    <dbReference type="NCBI Taxonomy" id="184870"/>
    <lineage>
        <taxon>Bacteria</taxon>
        <taxon>Bacillati</taxon>
        <taxon>Actinomycetota</taxon>
        <taxon>Actinomycetes</taxon>
        <taxon>Actinomycetales</taxon>
        <taxon>Actinomycetaceae</taxon>
        <taxon>Varibaculum</taxon>
    </lineage>
</organism>
<dbReference type="PANTHER" id="PTHR30492:SF0">
    <property type="entry name" value="METHYLGLYOXAL SYNTHASE"/>
    <property type="match status" value="1"/>
</dbReference>
<accession>A0AAJ1BB22</accession>
<dbReference type="PANTHER" id="PTHR30492">
    <property type="entry name" value="METHYLGLYOXAL SYNTHASE"/>
    <property type="match status" value="1"/>
</dbReference>
<comment type="caution">
    <text evidence="2">The sequence shown here is derived from an EMBL/GenBank/DDBJ whole genome shotgun (WGS) entry which is preliminary data.</text>
</comment>
<dbReference type="Pfam" id="PF00781">
    <property type="entry name" value="DAGK_cat"/>
    <property type="match status" value="1"/>
</dbReference>
<gene>
    <name evidence="2" type="ORF">L0M99_03810</name>
</gene>
<dbReference type="InterPro" id="IPR004363">
    <property type="entry name" value="Methylgl_synth"/>
</dbReference>
<dbReference type="GO" id="GO:0008929">
    <property type="term" value="F:methylglyoxal synthase activity"/>
    <property type="evidence" value="ECO:0007669"/>
    <property type="project" value="InterPro"/>
</dbReference>
<dbReference type="InterPro" id="IPR001206">
    <property type="entry name" value="Diacylglycerol_kinase_cat_dom"/>
</dbReference>
<dbReference type="Proteomes" id="UP001200537">
    <property type="component" value="Unassembled WGS sequence"/>
</dbReference>
<dbReference type="InterPro" id="IPR016064">
    <property type="entry name" value="NAD/diacylglycerol_kinase_sf"/>
</dbReference>